<dbReference type="Pfam" id="PF01424">
    <property type="entry name" value="R3H"/>
    <property type="match status" value="1"/>
</dbReference>
<evidence type="ECO:0000256" key="1">
    <source>
        <dbReference type="SAM" id="MobiDB-lite"/>
    </source>
</evidence>
<dbReference type="Gene3D" id="3.30.1370.50">
    <property type="entry name" value="R3H-like domain"/>
    <property type="match status" value="1"/>
</dbReference>
<feature type="domain" description="R3H" evidence="2">
    <location>
        <begin position="276"/>
        <end position="338"/>
    </location>
</feature>
<evidence type="ECO:0000313" key="4">
    <source>
        <dbReference type="Proteomes" id="UP001465976"/>
    </source>
</evidence>
<feature type="compositionally biased region" description="Polar residues" evidence="1">
    <location>
        <begin position="414"/>
        <end position="436"/>
    </location>
</feature>
<evidence type="ECO:0000313" key="3">
    <source>
        <dbReference type="EMBL" id="KAL0564905.1"/>
    </source>
</evidence>
<dbReference type="InterPro" id="IPR001374">
    <property type="entry name" value="R3H_dom"/>
</dbReference>
<protein>
    <submittedName>
        <fullName evidence="3">FKBP12-associated protein</fullName>
    </submittedName>
</protein>
<feature type="compositionally biased region" description="Low complexity" evidence="1">
    <location>
        <begin position="456"/>
        <end position="467"/>
    </location>
</feature>
<dbReference type="Proteomes" id="UP001465976">
    <property type="component" value="Unassembled WGS sequence"/>
</dbReference>
<feature type="compositionally biased region" description="Acidic residues" evidence="1">
    <location>
        <begin position="469"/>
        <end position="478"/>
    </location>
</feature>
<dbReference type="PANTHER" id="PTHR12360">
    <property type="entry name" value="NUCLEAR TRANSCRIPTION FACTOR, X-BOX BINDING 1 NFX1"/>
    <property type="match status" value="1"/>
</dbReference>
<dbReference type="CDD" id="cd02325">
    <property type="entry name" value="R3H"/>
    <property type="match status" value="1"/>
</dbReference>
<dbReference type="PANTHER" id="PTHR12360:SF12">
    <property type="entry name" value="TRANSCRIPTIONAL REPRESSOR NF-X1"/>
    <property type="match status" value="1"/>
</dbReference>
<dbReference type="InterPro" id="IPR034078">
    <property type="entry name" value="NFX1_fam"/>
</dbReference>
<dbReference type="CDD" id="cd06008">
    <property type="entry name" value="NF-X1-zinc-finger"/>
    <property type="match status" value="2"/>
</dbReference>
<gene>
    <name evidence="3" type="primary">FAP1_2</name>
    <name evidence="3" type="ORF">V5O48_017128</name>
</gene>
<dbReference type="InterPro" id="IPR036867">
    <property type="entry name" value="R3H_dom_sf"/>
</dbReference>
<dbReference type="PROSITE" id="PS51061">
    <property type="entry name" value="R3H"/>
    <property type="match status" value="1"/>
</dbReference>
<name>A0ABR3EPV4_9AGAR</name>
<feature type="compositionally biased region" description="Low complexity" evidence="1">
    <location>
        <begin position="389"/>
        <end position="401"/>
    </location>
</feature>
<dbReference type="SUPFAM" id="SSF82708">
    <property type="entry name" value="R3H domain"/>
    <property type="match status" value="1"/>
</dbReference>
<keyword evidence="4" id="KW-1185">Reference proteome</keyword>
<evidence type="ECO:0000259" key="2">
    <source>
        <dbReference type="PROSITE" id="PS51061"/>
    </source>
</evidence>
<sequence>MALFAAPSKSKGKKKAGPNEDMLDEALKALHECDLVCGKTLTCGSHQCEEKDHKGPCKPCLRSSFEELICTCGNTVLEPPVPCGTRVQCPFPCSKPPPDCGHQKAPHACHPEDVSCPPCPFLTTKMCACGKKEIGNVKCSLGREKVGCGSWDAGSIVAIVYAMLAIVDNALPCVANLGSFVNQTSTLARHFAMLRLYVQKTNPVKLLYMSLVPVVESVKPFDAGKAPRVPMVPTDFSQNRNARLADALGIKAEGRGNAGSEATYNDELVAFAKTNMKFLGLVETTFAEFVNSPKRTQVLPQMPPERRKFVHDLAHVYRLDTQMVDQEPHRSVQIIRRIDTRIPHPLLSAHIASSTPSAPSLGKLGNLRGGTVTGPSWRKPTAPGGQNIAAPTASTPSSSSSRGWTSVVARATPPANTRSTPPIPSTNVSATPSRTGTPDRVPAGASTVPAVRGSGSTTASAPPASTPDEVPDDWEDDA</sequence>
<accession>A0ABR3EPV4</accession>
<dbReference type="SMART" id="SM00393">
    <property type="entry name" value="R3H"/>
    <property type="match status" value="1"/>
</dbReference>
<organism evidence="3 4">
    <name type="scientific">Marasmius crinis-equi</name>
    <dbReference type="NCBI Taxonomy" id="585013"/>
    <lineage>
        <taxon>Eukaryota</taxon>
        <taxon>Fungi</taxon>
        <taxon>Dikarya</taxon>
        <taxon>Basidiomycota</taxon>
        <taxon>Agaricomycotina</taxon>
        <taxon>Agaricomycetes</taxon>
        <taxon>Agaricomycetidae</taxon>
        <taxon>Agaricales</taxon>
        <taxon>Marasmiineae</taxon>
        <taxon>Marasmiaceae</taxon>
        <taxon>Marasmius</taxon>
    </lineage>
</organism>
<dbReference type="EMBL" id="JBAHYK010002522">
    <property type="protein sequence ID" value="KAL0564905.1"/>
    <property type="molecule type" value="Genomic_DNA"/>
</dbReference>
<comment type="caution">
    <text evidence="3">The sequence shown here is derived from an EMBL/GenBank/DDBJ whole genome shotgun (WGS) entry which is preliminary data.</text>
</comment>
<feature type="region of interest" description="Disordered" evidence="1">
    <location>
        <begin position="353"/>
        <end position="478"/>
    </location>
</feature>
<proteinExistence type="predicted"/>
<reference evidence="3 4" key="1">
    <citation type="submission" date="2024-02" db="EMBL/GenBank/DDBJ databases">
        <title>A draft genome for the cacao thread blight pathogen Marasmius crinis-equi.</title>
        <authorList>
            <person name="Cohen S.P."/>
            <person name="Baruah I.K."/>
            <person name="Amoako-Attah I."/>
            <person name="Bukari Y."/>
            <person name="Meinhardt L.W."/>
            <person name="Bailey B.A."/>
        </authorList>
    </citation>
    <scope>NUCLEOTIDE SEQUENCE [LARGE SCALE GENOMIC DNA]</scope>
    <source>
        <strain evidence="3 4">GH-76</strain>
    </source>
</reference>